<proteinExistence type="predicted"/>
<reference evidence="4 5" key="1">
    <citation type="submission" date="2021-06" db="EMBL/GenBank/DDBJ databases">
        <title>Caerostris extrusa draft genome.</title>
        <authorList>
            <person name="Kono N."/>
            <person name="Arakawa K."/>
        </authorList>
    </citation>
    <scope>NUCLEOTIDE SEQUENCE [LARGE SCALE GENOMIC DNA]</scope>
</reference>
<comment type="caution">
    <text evidence="4">The sequence shown here is derived from an EMBL/GenBank/DDBJ whole genome shotgun (WGS) entry which is preliminary data.</text>
</comment>
<gene>
    <name evidence="4" type="primary">TRA2B</name>
    <name evidence="4" type="ORF">CEXT_599771</name>
</gene>
<dbReference type="SUPFAM" id="SSF54928">
    <property type="entry name" value="RNA-binding domain, RBD"/>
    <property type="match status" value="1"/>
</dbReference>
<dbReference type="InterPro" id="IPR050441">
    <property type="entry name" value="RBM"/>
</dbReference>
<dbReference type="InterPro" id="IPR035979">
    <property type="entry name" value="RBD_domain_sf"/>
</dbReference>
<dbReference type="InterPro" id="IPR000504">
    <property type="entry name" value="RRM_dom"/>
</dbReference>
<evidence type="ECO:0000259" key="3">
    <source>
        <dbReference type="PROSITE" id="PS50102"/>
    </source>
</evidence>
<dbReference type="EMBL" id="BPLR01008121">
    <property type="protein sequence ID" value="GIY22238.1"/>
    <property type="molecule type" value="Genomic_DNA"/>
</dbReference>
<sequence length="138" mass="16119">MVSKDLTLHDLRYNFSLMSSRRRYIGNRNNTESNRCVGEFGVCLCYVFGKYGFIEDVQVVYDAQSGRSSGFAFVYFEDADDDKIAKERCSVHEIEERIICVDFSITERAHIPIYEIYVGKPTYINLAIHMKKRSKKKY</sequence>
<evidence type="ECO:0000313" key="5">
    <source>
        <dbReference type="Proteomes" id="UP001054945"/>
    </source>
</evidence>
<dbReference type="GO" id="GO:0003723">
    <property type="term" value="F:RNA binding"/>
    <property type="evidence" value="ECO:0007669"/>
    <property type="project" value="UniProtKB-UniRule"/>
</dbReference>
<evidence type="ECO:0000256" key="1">
    <source>
        <dbReference type="ARBA" id="ARBA00022884"/>
    </source>
</evidence>
<dbReference type="PANTHER" id="PTHR48034">
    <property type="entry name" value="TRANSFORMER-2 SEX-DETERMINING PROTEIN-RELATED"/>
    <property type="match status" value="1"/>
</dbReference>
<organism evidence="4 5">
    <name type="scientific">Caerostris extrusa</name>
    <name type="common">Bark spider</name>
    <name type="synonym">Caerostris bankana</name>
    <dbReference type="NCBI Taxonomy" id="172846"/>
    <lineage>
        <taxon>Eukaryota</taxon>
        <taxon>Metazoa</taxon>
        <taxon>Ecdysozoa</taxon>
        <taxon>Arthropoda</taxon>
        <taxon>Chelicerata</taxon>
        <taxon>Arachnida</taxon>
        <taxon>Araneae</taxon>
        <taxon>Araneomorphae</taxon>
        <taxon>Entelegynae</taxon>
        <taxon>Araneoidea</taxon>
        <taxon>Araneidae</taxon>
        <taxon>Caerostris</taxon>
    </lineage>
</organism>
<dbReference type="InterPro" id="IPR012677">
    <property type="entry name" value="Nucleotide-bd_a/b_plait_sf"/>
</dbReference>
<feature type="domain" description="RRM" evidence="3">
    <location>
        <begin position="21"/>
        <end position="106"/>
    </location>
</feature>
<protein>
    <recommendedName>
        <fullName evidence="3">RRM domain-containing protein</fullName>
    </recommendedName>
</protein>
<keyword evidence="5" id="KW-1185">Reference proteome</keyword>
<dbReference type="Gene3D" id="3.30.70.330">
    <property type="match status" value="1"/>
</dbReference>
<evidence type="ECO:0000313" key="4">
    <source>
        <dbReference type="EMBL" id="GIY22238.1"/>
    </source>
</evidence>
<accession>A0AAV4RIT4</accession>
<dbReference type="Pfam" id="PF00076">
    <property type="entry name" value="RRM_1"/>
    <property type="match status" value="1"/>
</dbReference>
<evidence type="ECO:0000256" key="2">
    <source>
        <dbReference type="PROSITE-ProRule" id="PRU00176"/>
    </source>
</evidence>
<name>A0AAV4RIT4_CAEEX</name>
<dbReference type="Proteomes" id="UP001054945">
    <property type="component" value="Unassembled WGS sequence"/>
</dbReference>
<dbReference type="PROSITE" id="PS50102">
    <property type="entry name" value="RRM"/>
    <property type="match status" value="1"/>
</dbReference>
<dbReference type="AlphaFoldDB" id="A0AAV4RIT4"/>
<keyword evidence="1 2" id="KW-0694">RNA-binding</keyword>